<name>A0A8T2P386_9TELE</name>
<gene>
    <name evidence="2" type="ORF">JZ751_008019</name>
</gene>
<evidence type="ECO:0000256" key="1">
    <source>
        <dbReference type="SAM" id="MobiDB-lite"/>
    </source>
</evidence>
<keyword evidence="3" id="KW-1185">Reference proteome</keyword>
<dbReference type="EMBL" id="JAFBMS010000016">
    <property type="protein sequence ID" value="KAG9346196.1"/>
    <property type="molecule type" value="Genomic_DNA"/>
</dbReference>
<organism evidence="2 3">
    <name type="scientific">Albula glossodonta</name>
    <name type="common">roundjaw bonefish</name>
    <dbReference type="NCBI Taxonomy" id="121402"/>
    <lineage>
        <taxon>Eukaryota</taxon>
        <taxon>Metazoa</taxon>
        <taxon>Chordata</taxon>
        <taxon>Craniata</taxon>
        <taxon>Vertebrata</taxon>
        <taxon>Euteleostomi</taxon>
        <taxon>Actinopterygii</taxon>
        <taxon>Neopterygii</taxon>
        <taxon>Teleostei</taxon>
        <taxon>Albuliformes</taxon>
        <taxon>Albulidae</taxon>
        <taxon>Albula</taxon>
    </lineage>
</organism>
<comment type="caution">
    <text evidence="2">The sequence shown here is derived from an EMBL/GenBank/DDBJ whole genome shotgun (WGS) entry which is preliminary data.</text>
</comment>
<dbReference type="Proteomes" id="UP000824540">
    <property type="component" value="Unassembled WGS sequence"/>
</dbReference>
<reference evidence="2" key="1">
    <citation type="thesis" date="2021" institute="BYU ScholarsArchive" country="Provo, UT, USA">
        <title>Applications of and Algorithms for Genome Assembly and Genomic Analyses with an Emphasis on Marine Teleosts.</title>
        <authorList>
            <person name="Pickett B.D."/>
        </authorList>
    </citation>
    <scope>NUCLEOTIDE SEQUENCE</scope>
    <source>
        <strain evidence="2">HI-2016</strain>
    </source>
</reference>
<proteinExistence type="predicted"/>
<dbReference type="AlphaFoldDB" id="A0A8T2P386"/>
<evidence type="ECO:0000313" key="3">
    <source>
        <dbReference type="Proteomes" id="UP000824540"/>
    </source>
</evidence>
<sequence length="105" mass="11342">MALQDTCRLAGTFPSCPRQLAPSPQAWLPSQDRERKKGGRFSLPRGLLSLQFRGGGRGKGGGNKHMVTAKNQGSSADLKTEIVTLERCVYGGLETANTPLKKKET</sequence>
<feature type="compositionally biased region" description="Gly residues" evidence="1">
    <location>
        <begin position="53"/>
        <end position="63"/>
    </location>
</feature>
<accession>A0A8T2P386</accession>
<evidence type="ECO:0000313" key="2">
    <source>
        <dbReference type="EMBL" id="KAG9346196.1"/>
    </source>
</evidence>
<feature type="region of interest" description="Disordered" evidence="1">
    <location>
        <begin position="21"/>
        <end position="73"/>
    </location>
</feature>
<protein>
    <submittedName>
        <fullName evidence="2">Uncharacterized protein</fullName>
    </submittedName>
</protein>